<keyword evidence="3" id="KW-1185">Reference proteome</keyword>
<accession>A0A0L6VK88</accession>
<protein>
    <submittedName>
        <fullName evidence="2">Uncharacterized protein</fullName>
    </submittedName>
</protein>
<feature type="compositionally biased region" description="Low complexity" evidence="1">
    <location>
        <begin position="236"/>
        <end position="249"/>
    </location>
</feature>
<evidence type="ECO:0000313" key="3">
    <source>
        <dbReference type="Proteomes" id="UP000037035"/>
    </source>
</evidence>
<dbReference type="VEuPathDB" id="FungiDB:VP01_1475g1"/>
<name>A0A0L6VK88_9BASI</name>
<dbReference type="OrthoDB" id="2505088at2759"/>
<feature type="compositionally biased region" description="Polar residues" evidence="1">
    <location>
        <begin position="164"/>
        <end position="180"/>
    </location>
</feature>
<dbReference type="EMBL" id="LAVV01005286">
    <property type="protein sequence ID" value="KNZ60962.1"/>
    <property type="molecule type" value="Genomic_DNA"/>
</dbReference>
<dbReference type="Proteomes" id="UP000037035">
    <property type="component" value="Unassembled WGS sequence"/>
</dbReference>
<dbReference type="AlphaFoldDB" id="A0A0L6VK88"/>
<feature type="region of interest" description="Disordered" evidence="1">
    <location>
        <begin position="124"/>
        <end position="250"/>
    </location>
</feature>
<evidence type="ECO:0000313" key="2">
    <source>
        <dbReference type="EMBL" id="KNZ60962.1"/>
    </source>
</evidence>
<feature type="compositionally biased region" description="Basic residues" evidence="1">
    <location>
        <begin position="154"/>
        <end position="163"/>
    </location>
</feature>
<evidence type="ECO:0000256" key="1">
    <source>
        <dbReference type="SAM" id="MobiDB-lite"/>
    </source>
</evidence>
<proteinExistence type="predicted"/>
<gene>
    <name evidence="2" type="ORF">VP01_1475g1</name>
</gene>
<comment type="caution">
    <text evidence="2">The sequence shown here is derived from an EMBL/GenBank/DDBJ whole genome shotgun (WGS) entry which is preliminary data.</text>
</comment>
<sequence>MDNITFSLSDHLRPCLHTCFPSFNRPSRSPSPSDLFPDSLHRPLLSEADEDHLPDYYSQSASSQLSRWDLLISWLCSKTSDRLPPHHPFNDDFQTSALPHSQEADALLLDDISIALHARSARRKSVPASPLKSHTSQQPQPIPSPSVISLCDKNHRRKARTPQHPHTTVSRTSRSTQLTKNCIKDANLTHAQDPNLSVHPPSKSCKSRSKSSRQSVSACTDETLDTEPSSVPSLMTRRSTTESSSGSSSYHPLKLNVEIIKFIHQNYNHESRRLYGRDLSRVQIQQLCEYLVSRKLGHPPTSASLVAQQSGLDTAHVLGPDADHQKLDQPHGLPVHVPSSSSSHCKIEVESLERIQLSTTEFLHAIKQTKTLLHQLPSAPTDVPQDPGMSPAATDDLFDLELEDHGLVSTSLLDWLSKGSQITSQLFNNLSVNDST</sequence>
<reference evidence="2 3" key="1">
    <citation type="submission" date="2015-08" db="EMBL/GenBank/DDBJ databases">
        <title>Next Generation Sequencing and Analysis of the Genome of Puccinia sorghi L Schw, the Causal Agent of Maize Common Rust.</title>
        <authorList>
            <person name="Rochi L."/>
            <person name="Burguener G."/>
            <person name="Darino M."/>
            <person name="Turjanski A."/>
            <person name="Kreff E."/>
            <person name="Dieguez M.J."/>
            <person name="Sacco F."/>
        </authorList>
    </citation>
    <scope>NUCLEOTIDE SEQUENCE [LARGE SCALE GENOMIC DNA]</scope>
    <source>
        <strain evidence="2 3">RO10H11247</strain>
    </source>
</reference>
<organism evidence="2 3">
    <name type="scientific">Puccinia sorghi</name>
    <dbReference type="NCBI Taxonomy" id="27349"/>
    <lineage>
        <taxon>Eukaryota</taxon>
        <taxon>Fungi</taxon>
        <taxon>Dikarya</taxon>
        <taxon>Basidiomycota</taxon>
        <taxon>Pucciniomycotina</taxon>
        <taxon>Pucciniomycetes</taxon>
        <taxon>Pucciniales</taxon>
        <taxon>Pucciniaceae</taxon>
        <taxon>Puccinia</taxon>
    </lineage>
</organism>